<dbReference type="AlphaFoldDB" id="K9WCV5"/>
<feature type="compositionally biased region" description="Polar residues" evidence="1">
    <location>
        <begin position="355"/>
        <end position="368"/>
    </location>
</feature>
<dbReference type="InterPro" id="IPR012312">
    <property type="entry name" value="Hemerythrin-like"/>
</dbReference>
<dbReference type="Gene3D" id="1.20.120.520">
    <property type="entry name" value="nmb1532 protein domain like"/>
    <property type="match status" value="1"/>
</dbReference>
<dbReference type="PANTHER" id="PTHR35585">
    <property type="entry name" value="HHE DOMAIN PROTEIN (AFU_ORTHOLOGUE AFUA_4G00730)"/>
    <property type="match status" value="1"/>
</dbReference>
<evidence type="ECO:0000259" key="2">
    <source>
        <dbReference type="Pfam" id="PF01814"/>
    </source>
</evidence>
<dbReference type="CDD" id="cd12108">
    <property type="entry name" value="Hr-like"/>
    <property type="match status" value="1"/>
</dbReference>
<dbReference type="HOGENOM" id="CLU_791874_0_0_3"/>
<organism evidence="3 4">
    <name type="scientific">Allocoleopsis franciscana PCC 7113</name>
    <dbReference type="NCBI Taxonomy" id="1173027"/>
    <lineage>
        <taxon>Bacteria</taxon>
        <taxon>Bacillati</taxon>
        <taxon>Cyanobacteriota</taxon>
        <taxon>Cyanophyceae</taxon>
        <taxon>Coleofasciculales</taxon>
        <taxon>Coleofasciculaceae</taxon>
        <taxon>Allocoleopsis</taxon>
        <taxon>Allocoleopsis franciscana</taxon>
    </lineage>
</organism>
<dbReference type="Proteomes" id="UP000010471">
    <property type="component" value="Chromosome"/>
</dbReference>
<name>K9WCV5_9CYAN</name>
<feature type="domain" description="Hemerythrin-like" evidence="2">
    <location>
        <begin position="223"/>
        <end position="336"/>
    </location>
</feature>
<sequence length="368" mass="42113">MKQINHCDKLKELKFKHPLKREQQMPVTLDDTKRLAIAQKLADMKAIQNLIISNEQKLIEACTDQEIRKRLQDFIQDDQKNIGVLDTVMVQYGVKGEPKETTQMMIEQVQKLMEGSELTMYEKVAQHELLKHKQTMAGLLIHKCAQVVGADVMAAIGPLNAVNFDNRAHQEQLKGILEILGTRELTGQEPDQSLWGRVQDAVAALSGVVGSAVTRSDDEMDIRALIRMDHTKVNTLFMEVQGTNDPQKLQEYFGQIYKDLSVHAAAEEQVVYPAIRSYYQDTQELYSEQAEMKQMLEHIKSLNPSDIDNFKANIEQLMRAVQSHVQQEENEMFPKLRDNFSHEQQKQMATEFKSVKSQLQDQMAASKK</sequence>
<dbReference type="STRING" id="1173027.Mic7113_2433"/>
<dbReference type="Pfam" id="PF01814">
    <property type="entry name" value="Hemerythrin"/>
    <property type="match status" value="1"/>
</dbReference>
<dbReference type="eggNOG" id="COG5592">
    <property type="taxonomic scope" value="Bacteria"/>
</dbReference>
<evidence type="ECO:0000256" key="1">
    <source>
        <dbReference type="SAM" id="MobiDB-lite"/>
    </source>
</evidence>
<keyword evidence="4" id="KW-1185">Reference proteome</keyword>
<proteinExistence type="predicted"/>
<evidence type="ECO:0000313" key="3">
    <source>
        <dbReference type="EMBL" id="AFZ18235.1"/>
    </source>
</evidence>
<evidence type="ECO:0000313" key="4">
    <source>
        <dbReference type="Proteomes" id="UP000010471"/>
    </source>
</evidence>
<dbReference type="EMBL" id="CP003630">
    <property type="protein sequence ID" value="AFZ18235.1"/>
    <property type="molecule type" value="Genomic_DNA"/>
</dbReference>
<reference evidence="3 4" key="1">
    <citation type="submission" date="2012-06" db="EMBL/GenBank/DDBJ databases">
        <title>Finished chromosome of genome of Microcoleus sp. PCC 7113.</title>
        <authorList>
            <consortium name="US DOE Joint Genome Institute"/>
            <person name="Gugger M."/>
            <person name="Coursin T."/>
            <person name="Rippka R."/>
            <person name="Tandeau De Marsac N."/>
            <person name="Huntemann M."/>
            <person name="Wei C.-L."/>
            <person name="Han J."/>
            <person name="Detter J.C."/>
            <person name="Han C."/>
            <person name="Tapia R."/>
            <person name="Chen A."/>
            <person name="Kyrpides N."/>
            <person name="Mavromatis K."/>
            <person name="Markowitz V."/>
            <person name="Szeto E."/>
            <person name="Ivanova N."/>
            <person name="Pagani I."/>
            <person name="Pati A."/>
            <person name="Goodwin L."/>
            <person name="Nordberg H.P."/>
            <person name="Cantor M.N."/>
            <person name="Hua S.X."/>
            <person name="Woyke T."/>
            <person name="Kerfeld C.A."/>
        </authorList>
    </citation>
    <scope>NUCLEOTIDE SEQUENCE [LARGE SCALE GENOMIC DNA]</scope>
    <source>
        <strain evidence="3 4">PCC 7113</strain>
    </source>
</reference>
<dbReference type="PATRIC" id="fig|1173027.3.peg.2663"/>
<gene>
    <name evidence="3" type="ORF">Mic7113_2433</name>
</gene>
<dbReference type="PANTHER" id="PTHR35585:SF1">
    <property type="entry name" value="HHE DOMAIN PROTEIN (AFU_ORTHOLOGUE AFUA_4G00730)"/>
    <property type="match status" value="1"/>
</dbReference>
<feature type="region of interest" description="Disordered" evidence="1">
    <location>
        <begin position="344"/>
        <end position="368"/>
    </location>
</feature>
<protein>
    <submittedName>
        <fullName evidence="3">Hemerythrin HHE cation binding domain-containing protein</fullName>
    </submittedName>
</protein>
<accession>K9WCV5</accession>
<dbReference type="KEGG" id="mic:Mic7113_2433"/>